<dbReference type="InterPro" id="IPR042108">
    <property type="entry name" value="GTPase_HflX_N_sf"/>
</dbReference>
<dbReference type="Pfam" id="PF16360">
    <property type="entry name" value="GTP-bdg_M"/>
    <property type="match status" value="1"/>
</dbReference>
<evidence type="ECO:0000256" key="8">
    <source>
        <dbReference type="SAM" id="Coils"/>
    </source>
</evidence>
<evidence type="ECO:0000256" key="5">
    <source>
        <dbReference type="HAMAP-Rule" id="MF_00900"/>
    </source>
</evidence>
<dbReference type="InterPro" id="IPR016496">
    <property type="entry name" value="GTPase_HflX"/>
</dbReference>
<keyword evidence="1 7" id="KW-0479">Metal-binding</keyword>
<dbReference type="OrthoDB" id="9812272at2"/>
<feature type="domain" description="Hflx-type G" evidence="9">
    <location>
        <begin position="206"/>
        <end position="372"/>
    </location>
</feature>
<evidence type="ECO:0000256" key="2">
    <source>
        <dbReference type="ARBA" id="ARBA00022741"/>
    </source>
</evidence>
<dbReference type="CDD" id="cd01878">
    <property type="entry name" value="HflX"/>
    <property type="match status" value="1"/>
</dbReference>
<feature type="coiled-coil region" evidence="8">
    <location>
        <begin position="165"/>
        <end position="199"/>
    </location>
</feature>
<dbReference type="InterPro" id="IPR030394">
    <property type="entry name" value="G_HFLX_dom"/>
</dbReference>
<reference evidence="10 11" key="1">
    <citation type="submission" date="2019-05" db="EMBL/GenBank/DDBJ databases">
        <title>Verrucobacter flavum gen. nov., sp. nov. a new member of the family Verrucomicrobiaceae.</title>
        <authorList>
            <person name="Szuroczki S."/>
            <person name="Abbaszade G."/>
            <person name="Szabo A."/>
            <person name="Felfoldi T."/>
            <person name="Schumann P."/>
            <person name="Boka K."/>
            <person name="Keki Z."/>
            <person name="Toumi M."/>
            <person name="Toth E."/>
        </authorList>
    </citation>
    <scope>NUCLEOTIDE SEQUENCE [LARGE SCALE GENOMIC DNA]</scope>
    <source>
        <strain evidence="10 11">MG-N-17</strain>
    </source>
</reference>
<feature type="binding site" evidence="6">
    <location>
        <begin position="237"/>
        <end position="241"/>
    </location>
    <ligand>
        <name>GTP</name>
        <dbReference type="ChEBI" id="CHEBI:37565"/>
    </ligand>
</feature>
<feature type="binding site" evidence="6">
    <location>
        <begin position="350"/>
        <end position="352"/>
    </location>
    <ligand>
        <name>GTP</name>
        <dbReference type="ChEBI" id="CHEBI:37565"/>
    </ligand>
</feature>
<comment type="similarity">
    <text evidence="5">Belongs to the TRAFAC class OBG-HflX-like GTPase superfamily. HflX GTPase family.</text>
</comment>
<comment type="cofactor">
    <cofactor evidence="7">
        <name>Mg(2+)</name>
        <dbReference type="ChEBI" id="CHEBI:18420"/>
    </cofactor>
</comment>
<keyword evidence="4 5" id="KW-0342">GTP-binding</keyword>
<dbReference type="InterPro" id="IPR006073">
    <property type="entry name" value="GTP-bd"/>
</dbReference>
<dbReference type="GO" id="GO:0005525">
    <property type="term" value="F:GTP binding"/>
    <property type="evidence" value="ECO:0007669"/>
    <property type="project" value="UniProtKB-UniRule"/>
</dbReference>
<comment type="subcellular location">
    <subcellularLocation>
        <location evidence="5">Cytoplasm</location>
    </subcellularLocation>
    <text evidence="5">May associate with membranes.</text>
</comment>
<dbReference type="PANTHER" id="PTHR10229:SF0">
    <property type="entry name" value="GTP-BINDING PROTEIN 6-RELATED"/>
    <property type="match status" value="1"/>
</dbReference>
<dbReference type="PRINTS" id="PR00326">
    <property type="entry name" value="GTP1OBG"/>
</dbReference>
<dbReference type="Pfam" id="PF13167">
    <property type="entry name" value="GTP-bdg_N"/>
    <property type="match status" value="1"/>
</dbReference>
<keyword evidence="2 5" id="KW-0547">Nucleotide-binding</keyword>
<name>A0A5R8K739_9BACT</name>
<evidence type="ECO:0000256" key="1">
    <source>
        <dbReference type="ARBA" id="ARBA00022723"/>
    </source>
</evidence>
<dbReference type="PIRSF" id="PIRSF006809">
    <property type="entry name" value="GTP-binding_hflX_prd"/>
    <property type="match status" value="1"/>
</dbReference>
<evidence type="ECO:0000256" key="6">
    <source>
        <dbReference type="PIRSR" id="PIRSR006809-1"/>
    </source>
</evidence>
<dbReference type="AlphaFoldDB" id="A0A5R8K739"/>
<feature type="binding site" evidence="6">
    <location>
        <begin position="259"/>
        <end position="262"/>
    </location>
    <ligand>
        <name>GTP</name>
        <dbReference type="ChEBI" id="CHEBI:37565"/>
    </ligand>
</feature>
<protein>
    <recommendedName>
        <fullName evidence="5">GTPase HflX</fullName>
    </recommendedName>
    <alternativeName>
        <fullName evidence="5">GTP-binding protein HflX</fullName>
    </alternativeName>
</protein>
<evidence type="ECO:0000256" key="4">
    <source>
        <dbReference type="ARBA" id="ARBA00023134"/>
    </source>
</evidence>
<dbReference type="RefSeq" id="WP_138088962.1">
    <property type="nucleotide sequence ID" value="NZ_VAUV01000032.1"/>
</dbReference>
<organism evidence="10 11">
    <name type="scientific">Phragmitibacter flavus</name>
    <dbReference type="NCBI Taxonomy" id="2576071"/>
    <lineage>
        <taxon>Bacteria</taxon>
        <taxon>Pseudomonadati</taxon>
        <taxon>Verrucomicrobiota</taxon>
        <taxon>Verrucomicrobiia</taxon>
        <taxon>Verrucomicrobiales</taxon>
        <taxon>Verrucomicrobiaceae</taxon>
        <taxon>Phragmitibacter</taxon>
    </lineage>
</organism>
<dbReference type="InterPro" id="IPR032305">
    <property type="entry name" value="GTP-bd_M"/>
</dbReference>
<feature type="binding site" evidence="7">
    <location>
        <position position="239"/>
    </location>
    <ligand>
        <name>Mg(2+)</name>
        <dbReference type="ChEBI" id="CHEBI:18420"/>
    </ligand>
</feature>
<comment type="function">
    <text evidence="5">GTPase that associates with the 50S ribosomal subunit and may have a role during protein synthesis or ribosome biogenesis.</text>
</comment>
<proteinExistence type="inferred from homology"/>
<dbReference type="PANTHER" id="PTHR10229">
    <property type="entry name" value="GTP-BINDING PROTEIN HFLX"/>
    <property type="match status" value="1"/>
</dbReference>
<accession>A0A5R8K739</accession>
<evidence type="ECO:0000313" key="10">
    <source>
        <dbReference type="EMBL" id="TLD68187.1"/>
    </source>
</evidence>
<dbReference type="HAMAP" id="MF_00900">
    <property type="entry name" value="GTPase_HflX"/>
    <property type="match status" value="1"/>
</dbReference>
<dbReference type="InterPro" id="IPR025121">
    <property type="entry name" value="GTPase_HflX_N"/>
</dbReference>
<dbReference type="Gene3D" id="3.40.50.11060">
    <property type="entry name" value="GTPase HflX, N-terminal domain"/>
    <property type="match status" value="1"/>
</dbReference>
<keyword evidence="5" id="KW-0963">Cytoplasm</keyword>
<keyword evidence="11" id="KW-1185">Reference proteome</keyword>
<evidence type="ECO:0000256" key="3">
    <source>
        <dbReference type="ARBA" id="ARBA00022842"/>
    </source>
</evidence>
<feature type="binding site" evidence="7">
    <location>
        <position position="219"/>
    </location>
    <ligand>
        <name>Mg(2+)</name>
        <dbReference type="ChEBI" id="CHEBI:18420"/>
    </ligand>
</feature>
<dbReference type="InterPro" id="IPR027417">
    <property type="entry name" value="P-loop_NTPase"/>
</dbReference>
<dbReference type="EMBL" id="VAUV01000032">
    <property type="protein sequence ID" value="TLD68187.1"/>
    <property type="molecule type" value="Genomic_DNA"/>
</dbReference>
<feature type="binding site" evidence="6">
    <location>
        <begin position="325"/>
        <end position="328"/>
    </location>
    <ligand>
        <name>GTP</name>
        <dbReference type="ChEBI" id="CHEBI:37565"/>
    </ligand>
</feature>
<dbReference type="Gene3D" id="6.10.250.2860">
    <property type="match status" value="1"/>
</dbReference>
<dbReference type="Pfam" id="PF01926">
    <property type="entry name" value="MMR_HSR1"/>
    <property type="match status" value="1"/>
</dbReference>
<dbReference type="SUPFAM" id="SSF52540">
    <property type="entry name" value="P-loop containing nucleoside triphosphate hydrolases"/>
    <property type="match status" value="1"/>
</dbReference>
<evidence type="ECO:0000313" key="11">
    <source>
        <dbReference type="Proteomes" id="UP000306196"/>
    </source>
</evidence>
<dbReference type="GO" id="GO:0005737">
    <property type="term" value="C:cytoplasm"/>
    <property type="evidence" value="ECO:0007669"/>
    <property type="project" value="UniProtKB-SubCell"/>
</dbReference>
<dbReference type="GO" id="GO:0046872">
    <property type="term" value="F:metal ion binding"/>
    <property type="evidence" value="ECO:0007669"/>
    <property type="project" value="UniProtKB-KW"/>
</dbReference>
<dbReference type="GO" id="GO:0003924">
    <property type="term" value="F:GTPase activity"/>
    <property type="evidence" value="ECO:0007669"/>
    <property type="project" value="UniProtKB-UniRule"/>
</dbReference>
<keyword evidence="3 7" id="KW-0460">Magnesium</keyword>
<dbReference type="GO" id="GO:0043022">
    <property type="term" value="F:ribosome binding"/>
    <property type="evidence" value="ECO:0007669"/>
    <property type="project" value="TreeGrafter"/>
</dbReference>
<evidence type="ECO:0000259" key="9">
    <source>
        <dbReference type="PROSITE" id="PS51705"/>
    </source>
</evidence>
<evidence type="ECO:0000256" key="7">
    <source>
        <dbReference type="PIRSR" id="PIRSR006809-2"/>
    </source>
</evidence>
<sequence length="427" mass="48041">MFDIQDKPNMVERALLIGAFFKRDDLANATDLLEELKDLVETLGISVAETLPVHVRDMSPRYLTGSGKAEELMEHAKELGCDCIIFDNELSPGQQRAWEEESKLCVIDRQEVILDIFNLRAKTREARLQVALARMEYSMPRLTRMWAHLDRQRGGGTGAARGEGEAQLEIDRRLANKRIDKLKADLVEVRKQRDTQRKERSRVPVPHGAIVGYTNAGKSSLLNALTESDVLAEDKLFATLDTSTRRMTMPDGQHILLTDTVGFVRNLPHDLVQSFRATLEETTLADFLIHLVDASHPSAATFYQTTTDVLREIGAGDKKVVLAFNKVDLVTDQTQLNALRHQFSDAVFISVKTGEGMDALLHRIHELIFDRVTRLNVQLPMHRLDLLALAHAEGKVLSEEYEGELANVECLIPKRLASRFEPFAVTP</sequence>
<keyword evidence="8" id="KW-0175">Coiled coil</keyword>
<dbReference type="Gene3D" id="3.40.50.300">
    <property type="entry name" value="P-loop containing nucleotide triphosphate hydrolases"/>
    <property type="match status" value="1"/>
</dbReference>
<comment type="caution">
    <text evidence="10">The sequence shown here is derived from an EMBL/GenBank/DDBJ whole genome shotgun (WGS) entry which is preliminary data.</text>
</comment>
<dbReference type="NCBIfam" id="TIGR03156">
    <property type="entry name" value="GTP_HflX"/>
    <property type="match status" value="1"/>
</dbReference>
<gene>
    <name evidence="5 10" type="primary">hflX</name>
    <name evidence="10" type="ORF">FEM03_24040</name>
</gene>
<comment type="subunit">
    <text evidence="5">Monomer. Associates with the 50S ribosomal subunit.</text>
</comment>
<dbReference type="PROSITE" id="PS51705">
    <property type="entry name" value="G_HFLX"/>
    <property type="match status" value="1"/>
</dbReference>
<feature type="binding site" evidence="6">
    <location>
        <begin position="212"/>
        <end position="219"/>
    </location>
    <ligand>
        <name>GTP</name>
        <dbReference type="ChEBI" id="CHEBI:37565"/>
    </ligand>
</feature>
<dbReference type="Proteomes" id="UP000306196">
    <property type="component" value="Unassembled WGS sequence"/>
</dbReference>